<evidence type="ECO:0000313" key="8">
    <source>
        <dbReference type="Proteomes" id="UP000539787"/>
    </source>
</evidence>
<dbReference type="SUPFAM" id="SSF46785">
    <property type="entry name" value="Winged helix' DNA-binding domain"/>
    <property type="match status" value="1"/>
</dbReference>
<feature type="domain" description="HTH hxlR-type" evidence="4">
    <location>
        <begin position="1"/>
        <end position="71"/>
    </location>
</feature>
<keyword evidence="3" id="KW-0804">Transcription</keyword>
<dbReference type="Pfam" id="PF01638">
    <property type="entry name" value="HxlR"/>
    <property type="match status" value="1"/>
</dbReference>
<keyword evidence="1" id="KW-0805">Transcription regulation</keyword>
<dbReference type="Gene3D" id="1.10.10.10">
    <property type="entry name" value="Winged helix-like DNA-binding domain superfamily/Winged helix DNA-binding domain"/>
    <property type="match status" value="1"/>
</dbReference>
<accession>A0A7Z0UHT8</accession>
<name>A0A7Z0UHT8_9HYPH</name>
<reference evidence="7 8" key="1">
    <citation type="submission" date="2020-07" db="EMBL/GenBank/DDBJ databases">
        <authorList>
            <person name="Sun Q."/>
        </authorList>
    </citation>
    <scope>NUCLEOTIDE SEQUENCE [LARGE SCALE GENOMIC DNA]</scope>
    <source>
        <strain evidence="6 7">WYCCWR 11290</strain>
        <strain evidence="5 8">WYCCWR 11317</strain>
    </source>
</reference>
<evidence type="ECO:0000313" key="6">
    <source>
        <dbReference type="EMBL" id="NZD66079.1"/>
    </source>
</evidence>
<dbReference type="Proteomes" id="UP000539787">
    <property type="component" value="Unassembled WGS sequence"/>
</dbReference>
<evidence type="ECO:0000256" key="3">
    <source>
        <dbReference type="ARBA" id="ARBA00023163"/>
    </source>
</evidence>
<protein>
    <submittedName>
        <fullName evidence="6">Helix-turn-helix transcriptional regulator</fullName>
    </submittedName>
</protein>
<dbReference type="RefSeq" id="WP_180697406.1">
    <property type="nucleotide sequence ID" value="NZ_JACCPJ010000015.1"/>
</dbReference>
<dbReference type="PANTHER" id="PTHR33204">
    <property type="entry name" value="TRANSCRIPTIONAL REGULATOR, MARR FAMILY"/>
    <property type="match status" value="1"/>
</dbReference>
<evidence type="ECO:0000256" key="2">
    <source>
        <dbReference type="ARBA" id="ARBA00023125"/>
    </source>
</evidence>
<comment type="caution">
    <text evidence="6">The sequence shown here is derived from an EMBL/GenBank/DDBJ whole genome shotgun (WGS) entry which is preliminary data.</text>
</comment>
<evidence type="ECO:0000256" key="1">
    <source>
        <dbReference type="ARBA" id="ARBA00023015"/>
    </source>
</evidence>
<evidence type="ECO:0000313" key="7">
    <source>
        <dbReference type="Proteomes" id="UP000532162"/>
    </source>
</evidence>
<dbReference type="PROSITE" id="PS51118">
    <property type="entry name" value="HTH_HXLR"/>
    <property type="match status" value="1"/>
</dbReference>
<sequence length="108" mass="11888">MRRAPSHLSGISKGVLSTRLRHLVSRGIFDTAPASDGTAYREYLLTEKGRDLFPVIAALRQWGEDHLFGGGEKRSSLVDRENGAPVARLEIRSADGRSLAWNNTRVTA</sequence>
<dbReference type="Proteomes" id="UP000532162">
    <property type="component" value="Unassembled WGS sequence"/>
</dbReference>
<organism evidence="6 7">
    <name type="scientific">Rhizobium changzhiense</name>
    <dbReference type="NCBI Taxonomy" id="2692317"/>
    <lineage>
        <taxon>Bacteria</taxon>
        <taxon>Pseudomonadati</taxon>
        <taxon>Pseudomonadota</taxon>
        <taxon>Alphaproteobacteria</taxon>
        <taxon>Hyphomicrobiales</taxon>
        <taxon>Rhizobiaceae</taxon>
        <taxon>Rhizobium/Agrobacterium group</taxon>
        <taxon>Rhizobium</taxon>
    </lineage>
</organism>
<dbReference type="InterPro" id="IPR002577">
    <property type="entry name" value="HTH_HxlR"/>
</dbReference>
<dbReference type="InterPro" id="IPR036388">
    <property type="entry name" value="WH-like_DNA-bd_sf"/>
</dbReference>
<evidence type="ECO:0000313" key="5">
    <source>
        <dbReference type="EMBL" id="MBA5800435.1"/>
    </source>
</evidence>
<keyword evidence="2" id="KW-0238">DNA-binding</keyword>
<dbReference type="AlphaFoldDB" id="A0A7Z0UHT8"/>
<proteinExistence type="predicted"/>
<dbReference type="GO" id="GO:0003677">
    <property type="term" value="F:DNA binding"/>
    <property type="evidence" value="ECO:0007669"/>
    <property type="project" value="UniProtKB-KW"/>
</dbReference>
<keyword evidence="8" id="KW-1185">Reference proteome</keyword>
<gene>
    <name evidence="6" type="ORF">HX900_34015</name>
    <name evidence="5" type="ORF">HX902_02120</name>
</gene>
<dbReference type="EMBL" id="JACCPJ010000015">
    <property type="protein sequence ID" value="NZD66079.1"/>
    <property type="molecule type" value="Genomic_DNA"/>
</dbReference>
<dbReference type="PANTHER" id="PTHR33204:SF18">
    <property type="entry name" value="TRANSCRIPTIONAL REGULATORY PROTEIN"/>
    <property type="match status" value="1"/>
</dbReference>
<dbReference type="EMBL" id="JACGBJ010000001">
    <property type="protein sequence ID" value="MBA5800435.1"/>
    <property type="molecule type" value="Genomic_DNA"/>
</dbReference>
<dbReference type="InterPro" id="IPR036390">
    <property type="entry name" value="WH_DNA-bd_sf"/>
</dbReference>
<evidence type="ECO:0000259" key="4">
    <source>
        <dbReference type="PROSITE" id="PS51118"/>
    </source>
</evidence>